<dbReference type="PANTHER" id="PTHR37206">
    <property type="entry name" value="TRANSMEMBRANE PROTEIN"/>
    <property type="match status" value="1"/>
</dbReference>
<proteinExistence type="predicted"/>
<gene>
    <name evidence="3" type="ORF">g.50613</name>
</gene>
<evidence type="ECO:0000256" key="2">
    <source>
        <dbReference type="SAM" id="Phobius"/>
    </source>
</evidence>
<feature type="region of interest" description="Disordered" evidence="1">
    <location>
        <begin position="1"/>
        <end position="39"/>
    </location>
</feature>
<reference evidence="3" key="1">
    <citation type="submission" date="2015-07" db="EMBL/GenBank/DDBJ databases">
        <title>Transcriptome Assembly of Anthurium amnicola.</title>
        <authorList>
            <person name="Suzuki J."/>
        </authorList>
    </citation>
    <scope>NUCLEOTIDE SEQUENCE</scope>
</reference>
<dbReference type="AlphaFoldDB" id="A0A1D1ZJC1"/>
<keyword evidence="2" id="KW-0472">Membrane</keyword>
<evidence type="ECO:0000256" key="1">
    <source>
        <dbReference type="SAM" id="MobiDB-lite"/>
    </source>
</evidence>
<dbReference type="EMBL" id="GDJX01000856">
    <property type="protein sequence ID" value="JAT67080.1"/>
    <property type="molecule type" value="Transcribed_RNA"/>
</dbReference>
<accession>A0A1D1ZJC1</accession>
<sequence>EGDEEEEGVALLGGDGDEAGLPASPTDGWEAVAPPRASEEHVRGWEMVAGARGASVYDDGCSVFPPGLHEGLHVEHSLVATPEGGSRAGCAGGESVAAPSPPPSSSSSCIGDGAGRQLRPAGERKPFVELAAFMGLARRAVLSGCDLLYLKLPRPGSAGMKQGGIWSLAGVAGLAAALLYIRRRFQREKLRLLLLIQEKDQKISQLLLQIAKMNEAMSSCRRVPVLRSA</sequence>
<keyword evidence="2" id="KW-1133">Transmembrane helix</keyword>
<feature type="region of interest" description="Disordered" evidence="1">
    <location>
        <begin position="84"/>
        <end position="117"/>
    </location>
</feature>
<protein>
    <submittedName>
        <fullName evidence="3">Uncharacterized protein</fullName>
    </submittedName>
</protein>
<feature type="non-terminal residue" evidence="3">
    <location>
        <position position="1"/>
    </location>
</feature>
<name>A0A1D1ZJC1_9ARAE</name>
<keyword evidence="2" id="KW-0812">Transmembrane</keyword>
<organism evidence="3">
    <name type="scientific">Anthurium amnicola</name>
    <dbReference type="NCBI Taxonomy" id="1678845"/>
    <lineage>
        <taxon>Eukaryota</taxon>
        <taxon>Viridiplantae</taxon>
        <taxon>Streptophyta</taxon>
        <taxon>Embryophyta</taxon>
        <taxon>Tracheophyta</taxon>
        <taxon>Spermatophyta</taxon>
        <taxon>Magnoliopsida</taxon>
        <taxon>Liliopsida</taxon>
        <taxon>Araceae</taxon>
        <taxon>Pothoideae</taxon>
        <taxon>Potheae</taxon>
        <taxon>Anthurium</taxon>
    </lineage>
</organism>
<feature type="transmembrane region" description="Helical" evidence="2">
    <location>
        <begin position="163"/>
        <end position="181"/>
    </location>
</feature>
<dbReference type="PANTHER" id="PTHR37206:SF4">
    <property type="entry name" value="TRANSMEMBRANE PROTEIN"/>
    <property type="match status" value="1"/>
</dbReference>
<evidence type="ECO:0000313" key="3">
    <source>
        <dbReference type="EMBL" id="JAT67080.1"/>
    </source>
</evidence>